<evidence type="ECO:0000256" key="6">
    <source>
        <dbReference type="SAM" id="MobiDB-lite"/>
    </source>
</evidence>
<dbReference type="SUPFAM" id="SSF57701">
    <property type="entry name" value="Zn2/Cys6 DNA-binding domain"/>
    <property type="match status" value="1"/>
</dbReference>
<evidence type="ECO:0000313" key="9">
    <source>
        <dbReference type="EMBL" id="KPM36099.1"/>
    </source>
</evidence>
<dbReference type="InterPro" id="IPR001138">
    <property type="entry name" value="Zn2Cys6_DnaBD"/>
</dbReference>
<dbReference type="PANTHER" id="PTHR47660:SF3">
    <property type="entry name" value="FINGER DOMAIN PROTEIN, PUTATIVE (AFU_ORTHOLOGUE AFUA_4G03310)-RELATED"/>
    <property type="match status" value="1"/>
</dbReference>
<organism evidence="9 10">
    <name type="scientific">Neonectria ditissima</name>
    <dbReference type="NCBI Taxonomy" id="78410"/>
    <lineage>
        <taxon>Eukaryota</taxon>
        <taxon>Fungi</taxon>
        <taxon>Dikarya</taxon>
        <taxon>Ascomycota</taxon>
        <taxon>Pezizomycotina</taxon>
        <taxon>Sordariomycetes</taxon>
        <taxon>Hypocreomycetidae</taxon>
        <taxon>Hypocreales</taxon>
        <taxon>Nectriaceae</taxon>
        <taxon>Neonectria</taxon>
    </lineage>
</organism>
<evidence type="ECO:0000313" key="10">
    <source>
        <dbReference type="Proteomes" id="UP000050424"/>
    </source>
</evidence>
<dbReference type="Pfam" id="PF00172">
    <property type="entry name" value="Zn_clus"/>
    <property type="match status" value="1"/>
</dbReference>
<evidence type="ECO:0000256" key="5">
    <source>
        <dbReference type="ARBA" id="ARBA00023242"/>
    </source>
</evidence>
<dbReference type="GO" id="GO:0008270">
    <property type="term" value="F:zinc ion binding"/>
    <property type="evidence" value="ECO:0007669"/>
    <property type="project" value="InterPro"/>
</dbReference>
<keyword evidence="7" id="KW-1133">Transmembrane helix</keyword>
<dbReference type="Proteomes" id="UP000050424">
    <property type="component" value="Unassembled WGS sequence"/>
</dbReference>
<feature type="region of interest" description="Disordered" evidence="6">
    <location>
        <begin position="85"/>
        <end position="111"/>
    </location>
</feature>
<keyword evidence="1" id="KW-0479">Metal-binding</keyword>
<dbReference type="InterPro" id="IPR036864">
    <property type="entry name" value="Zn2-C6_fun-type_DNA-bd_sf"/>
</dbReference>
<dbReference type="GO" id="GO:0000981">
    <property type="term" value="F:DNA-binding transcription factor activity, RNA polymerase II-specific"/>
    <property type="evidence" value="ECO:0007669"/>
    <property type="project" value="InterPro"/>
</dbReference>
<dbReference type="EMBL" id="LKCW01000218">
    <property type="protein sequence ID" value="KPM36099.1"/>
    <property type="molecule type" value="Genomic_DNA"/>
</dbReference>
<keyword evidence="4" id="KW-0804">Transcription</keyword>
<dbReference type="STRING" id="78410.A0A0P7BAG8"/>
<comment type="caution">
    <text evidence="9">The sequence shown here is derived from an EMBL/GenBank/DDBJ whole genome shotgun (WGS) entry which is preliminary data.</text>
</comment>
<keyword evidence="3" id="KW-0805">Transcription regulation</keyword>
<dbReference type="CDD" id="cd00067">
    <property type="entry name" value="GAL4"/>
    <property type="match status" value="1"/>
</dbReference>
<gene>
    <name evidence="9" type="ORF">AK830_g10466</name>
</gene>
<feature type="transmembrane region" description="Helical" evidence="7">
    <location>
        <begin position="587"/>
        <end position="612"/>
    </location>
</feature>
<accession>A0A0P7BAG8</accession>
<dbReference type="SMART" id="SM00066">
    <property type="entry name" value="GAL4"/>
    <property type="match status" value="1"/>
</dbReference>
<reference evidence="9 10" key="1">
    <citation type="submission" date="2015-09" db="EMBL/GenBank/DDBJ databases">
        <title>Draft genome of a European isolate of the apple canker pathogen Neonectria ditissima.</title>
        <authorList>
            <person name="Gomez-Cortecero A."/>
            <person name="Harrison R.J."/>
            <person name="Armitage A.D."/>
        </authorList>
    </citation>
    <scope>NUCLEOTIDE SEQUENCE [LARGE SCALE GENOMIC DNA]</scope>
    <source>
        <strain evidence="9 10">R09/05</strain>
    </source>
</reference>
<keyword evidence="5" id="KW-0539">Nucleus</keyword>
<protein>
    <recommendedName>
        <fullName evidence="8">Zn(2)-C6 fungal-type domain-containing protein</fullName>
    </recommendedName>
</protein>
<evidence type="ECO:0000256" key="3">
    <source>
        <dbReference type="ARBA" id="ARBA00023015"/>
    </source>
</evidence>
<keyword evidence="7" id="KW-0812">Transmembrane</keyword>
<dbReference type="Gene3D" id="4.10.240.10">
    <property type="entry name" value="Zn(2)-C6 fungal-type DNA-binding domain"/>
    <property type="match status" value="1"/>
</dbReference>
<keyword evidence="2" id="KW-0862">Zinc</keyword>
<keyword evidence="10" id="KW-1185">Reference proteome</keyword>
<evidence type="ECO:0000256" key="1">
    <source>
        <dbReference type="ARBA" id="ARBA00022723"/>
    </source>
</evidence>
<evidence type="ECO:0000256" key="2">
    <source>
        <dbReference type="ARBA" id="ARBA00022833"/>
    </source>
</evidence>
<evidence type="ECO:0000256" key="4">
    <source>
        <dbReference type="ARBA" id="ARBA00023163"/>
    </source>
</evidence>
<dbReference type="OrthoDB" id="9930022at2759"/>
<feature type="domain" description="Zn(2)-C6 fungal-type" evidence="8">
    <location>
        <begin position="22"/>
        <end position="52"/>
    </location>
</feature>
<dbReference type="AlphaFoldDB" id="A0A0P7BAG8"/>
<name>A0A0P7BAG8_9HYPO</name>
<dbReference type="PROSITE" id="PS50048">
    <property type="entry name" value="ZN2_CY6_FUNGAL_2"/>
    <property type="match status" value="1"/>
</dbReference>
<evidence type="ECO:0000256" key="7">
    <source>
        <dbReference type="SAM" id="Phobius"/>
    </source>
</evidence>
<proteinExistence type="predicted"/>
<evidence type="ECO:0000259" key="8">
    <source>
        <dbReference type="PROSITE" id="PS50048"/>
    </source>
</evidence>
<keyword evidence="7" id="KW-0472">Membrane</keyword>
<dbReference type="PANTHER" id="PTHR47660">
    <property type="entry name" value="TRANSCRIPTION FACTOR WITH C2H2 AND ZN(2)-CYS(6) DNA BINDING DOMAIN (EUROFUNG)-RELATED-RELATED"/>
    <property type="match status" value="1"/>
</dbReference>
<sequence length="657" mass="73243">MNSLSPLTLRKMDRVAASRQKSCNTCVRGKRKCDKKTPRCTRCAAKGLECIYQKLPPGASFHDEDIGVASANEVPDFDMGFDIEGLSTSTSTTTTTTTATTSPESLHNNASSLPSSIELDSNLDFSIIDHLMANDSSAGAELWNLGEFGGSAGHNNKLEMPLVPAQPPVAIRDVTLLPDMDSCLAFNPLDVHDPSTRIGYVVDVMTNLYRGFAHTRALPFVHPRLYGSSLPRTILAAFSAAAAYAGRTPENKAWVYKLVTEAARDIHREGERAHTPAEKVARVQALVVLDSIRMFDGDVALRAASERETPQFVLWLTALRDLKNELEQGVSPVLLMSRDRPPASWEGWILLESARRTLMMAMSFLCVSYILKSLEPPCDIMETGLAFTASRHLWEATSSIQFFQAWHMKPQFCVPDMDFKDVWMHARPDDVDEFSRVMLTAQSGPDVMEYFMLGNANISVGGRRWAGFSLLKPCGITTLSKHDRQTEFLHNVHAASCAPGEVTFAVRALRTAPFDGRKQLNDFRVRSVQQYRKCLKVSYTINTDLRQLTFIAMALGASLTLLCGHAFTERITELFNPLMHVGMTWWFLSTMVTAMATLVMAGLTFTALGVYLDMQYDEEAITRWGEEFSHEEAMGRASIFSNRLWALIPFGVDLWFR</sequence>
<feature type="compositionally biased region" description="Low complexity" evidence="6">
    <location>
        <begin position="87"/>
        <end position="102"/>
    </location>
</feature>